<comment type="caution">
    <text evidence="5">The sequence shown here is derived from an EMBL/GenBank/DDBJ whole genome shotgun (WGS) entry which is preliminary data.</text>
</comment>
<proteinExistence type="predicted"/>
<dbReference type="Pfam" id="PF20147">
    <property type="entry name" value="Crinkler"/>
    <property type="match status" value="1"/>
</dbReference>
<evidence type="ECO:0000313" key="6">
    <source>
        <dbReference type="Proteomes" id="UP000789375"/>
    </source>
</evidence>
<accession>A0A9N9DV77</accession>
<dbReference type="GO" id="GO:0043657">
    <property type="term" value="C:host cell"/>
    <property type="evidence" value="ECO:0007669"/>
    <property type="project" value="UniProtKB-SubCell"/>
</dbReference>
<gene>
    <name evidence="5" type="ORF">FMOSSE_LOCUS11607</name>
</gene>
<dbReference type="AlphaFoldDB" id="A0A9N9DV77"/>
<evidence type="ECO:0000256" key="2">
    <source>
        <dbReference type="ARBA" id="ARBA00004613"/>
    </source>
</evidence>
<dbReference type="GO" id="GO:0005576">
    <property type="term" value="C:extracellular region"/>
    <property type="evidence" value="ECO:0007669"/>
    <property type="project" value="UniProtKB-SubCell"/>
</dbReference>
<feature type="domain" description="Crinkler effector protein N-terminal" evidence="4">
    <location>
        <begin position="4"/>
        <end position="76"/>
    </location>
</feature>
<keyword evidence="3" id="KW-0964">Secreted</keyword>
<dbReference type="InterPro" id="IPR045379">
    <property type="entry name" value="Crinkler_N"/>
</dbReference>
<organism evidence="5 6">
    <name type="scientific">Funneliformis mosseae</name>
    <name type="common">Endomycorrhizal fungus</name>
    <name type="synonym">Glomus mosseae</name>
    <dbReference type="NCBI Taxonomy" id="27381"/>
    <lineage>
        <taxon>Eukaryota</taxon>
        <taxon>Fungi</taxon>
        <taxon>Fungi incertae sedis</taxon>
        <taxon>Mucoromycota</taxon>
        <taxon>Glomeromycotina</taxon>
        <taxon>Glomeromycetes</taxon>
        <taxon>Glomerales</taxon>
        <taxon>Glomeraceae</taxon>
        <taxon>Funneliformis</taxon>
    </lineage>
</organism>
<protein>
    <submittedName>
        <fullName evidence="5">7755_t:CDS:1</fullName>
    </submittedName>
</protein>
<dbReference type="EMBL" id="CAJVPP010004686">
    <property type="protein sequence ID" value="CAG8653884.1"/>
    <property type="molecule type" value="Genomic_DNA"/>
</dbReference>
<sequence>MSTITLSYLVVRENPYKNVFQVIINTTQIKTVTLLKDAIKKKIDDNVKAKDLMLWKEDLSDETKDEHIIISYKSEKECIRLVDDEDLTCII</sequence>
<reference evidence="5" key="1">
    <citation type="submission" date="2021-06" db="EMBL/GenBank/DDBJ databases">
        <authorList>
            <person name="Kallberg Y."/>
            <person name="Tangrot J."/>
            <person name="Rosling A."/>
        </authorList>
    </citation>
    <scope>NUCLEOTIDE SEQUENCE</scope>
    <source>
        <strain evidence="5">87-6 pot B 2015</strain>
    </source>
</reference>
<name>A0A9N9DV77_FUNMO</name>
<evidence type="ECO:0000259" key="4">
    <source>
        <dbReference type="Pfam" id="PF20147"/>
    </source>
</evidence>
<evidence type="ECO:0000256" key="1">
    <source>
        <dbReference type="ARBA" id="ARBA00004340"/>
    </source>
</evidence>
<comment type="subcellular location">
    <subcellularLocation>
        <location evidence="1">Host cell</location>
    </subcellularLocation>
    <subcellularLocation>
        <location evidence="2">Secreted</location>
    </subcellularLocation>
</comment>
<dbReference type="Proteomes" id="UP000789375">
    <property type="component" value="Unassembled WGS sequence"/>
</dbReference>
<evidence type="ECO:0000256" key="3">
    <source>
        <dbReference type="ARBA" id="ARBA00022525"/>
    </source>
</evidence>
<keyword evidence="6" id="KW-1185">Reference proteome</keyword>
<evidence type="ECO:0000313" key="5">
    <source>
        <dbReference type="EMBL" id="CAG8653884.1"/>
    </source>
</evidence>